<dbReference type="EMBL" id="AGNL01018290">
    <property type="protein sequence ID" value="EJK63361.1"/>
    <property type="molecule type" value="Genomic_DNA"/>
</dbReference>
<protein>
    <submittedName>
        <fullName evidence="2">Uncharacterized protein</fullName>
    </submittedName>
</protein>
<keyword evidence="3" id="KW-1185">Reference proteome</keyword>
<name>K0SQN6_THAOC</name>
<comment type="caution">
    <text evidence="2">The sequence shown here is derived from an EMBL/GenBank/DDBJ whole genome shotgun (WGS) entry which is preliminary data.</text>
</comment>
<sequence length="83" mass="9233">PSGGMPTIVKVVRNGKQINGLPSAHSADSGFGEGRLAEHSDGKMWKKPHSLCEIATSVLINSRPRWPWIRPRARWRRPSPPAR</sequence>
<evidence type="ECO:0000256" key="1">
    <source>
        <dbReference type="SAM" id="MobiDB-lite"/>
    </source>
</evidence>
<accession>K0SQN6</accession>
<feature type="region of interest" description="Disordered" evidence="1">
    <location>
        <begin position="19"/>
        <end position="41"/>
    </location>
</feature>
<organism evidence="2 3">
    <name type="scientific">Thalassiosira oceanica</name>
    <name type="common">Marine diatom</name>
    <dbReference type="NCBI Taxonomy" id="159749"/>
    <lineage>
        <taxon>Eukaryota</taxon>
        <taxon>Sar</taxon>
        <taxon>Stramenopiles</taxon>
        <taxon>Ochrophyta</taxon>
        <taxon>Bacillariophyta</taxon>
        <taxon>Coscinodiscophyceae</taxon>
        <taxon>Thalassiosirophycidae</taxon>
        <taxon>Thalassiosirales</taxon>
        <taxon>Thalassiosiraceae</taxon>
        <taxon>Thalassiosira</taxon>
    </lineage>
</organism>
<dbReference type="AlphaFoldDB" id="K0SQN6"/>
<dbReference type="Proteomes" id="UP000266841">
    <property type="component" value="Unassembled WGS sequence"/>
</dbReference>
<evidence type="ECO:0000313" key="3">
    <source>
        <dbReference type="Proteomes" id="UP000266841"/>
    </source>
</evidence>
<gene>
    <name evidence="2" type="ORF">THAOC_15980</name>
</gene>
<evidence type="ECO:0000313" key="2">
    <source>
        <dbReference type="EMBL" id="EJK63361.1"/>
    </source>
</evidence>
<proteinExistence type="predicted"/>
<reference evidence="2 3" key="1">
    <citation type="journal article" date="2012" name="Genome Biol.">
        <title>Genome and low-iron response of an oceanic diatom adapted to chronic iron limitation.</title>
        <authorList>
            <person name="Lommer M."/>
            <person name="Specht M."/>
            <person name="Roy A.S."/>
            <person name="Kraemer L."/>
            <person name="Andreson R."/>
            <person name="Gutowska M.A."/>
            <person name="Wolf J."/>
            <person name="Bergner S.V."/>
            <person name="Schilhabel M.B."/>
            <person name="Klostermeier U.C."/>
            <person name="Beiko R.G."/>
            <person name="Rosenstiel P."/>
            <person name="Hippler M."/>
            <person name="Laroche J."/>
        </authorList>
    </citation>
    <scope>NUCLEOTIDE SEQUENCE [LARGE SCALE GENOMIC DNA]</scope>
    <source>
        <strain evidence="2 3">CCMP1005</strain>
    </source>
</reference>
<feature type="non-terminal residue" evidence="2">
    <location>
        <position position="1"/>
    </location>
</feature>